<proteinExistence type="inferred from homology"/>
<dbReference type="GO" id="GO:0008360">
    <property type="term" value="P:regulation of cell shape"/>
    <property type="evidence" value="ECO:0007669"/>
    <property type="project" value="UniProtKB-KW"/>
</dbReference>
<feature type="signal peptide" evidence="7">
    <location>
        <begin position="1"/>
        <end position="21"/>
    </location>
</feature>
<keyword evidence="7" id="KW-0732">Signal</keyword>
<dbReference type="OrthoDB" id="9808025at2"/>
<dbReference type="EMBL" id="CP045871">
    <property type="protein sequence ID" value="QGG80994.1"/>
    <property type="molecule type" value="Genomic_DNA"/>
</dbReference>
<evidence type="ECO:0000256" key="1">
    <source>
        <dbReference type="ARBA" id="ARBA00009369"/>
    </source>
</evidence>
<keyword evidence="10" id="KW-1185">Reference proteome</keyword>
<dbReference type="InterPro" id="IPR042177">
    <property type="entry name" value="Cell/Rod_1"/>
</dbReference>
<dbReference type="GO" id="GO:0005886">
    <property type="term" value="C:plasma membrane"/>
    <property type="evidence" value="ECO:0007669"/>
    <property type="project" value="TreeGrafter"/>
</dbReference>
<sequence>MFVALLSALVVLVEASMGSVANVRGQFAQIFTPVHALARLPVDLVDRLGASHRDMGQLQADLERLKVQNNMLLVRQQRMQAAEAENEELRRLLGASRRIDDQFVHAEVLSYSHDPFVQRLTVNRGFGARAATGQAVVDQFGLVGQIVEVGSLSSQVLLVTDSSHQVPVTVARTGLKAVARGTGDADRLELLNVPVTAAIKAGDMLVTSGLGQRFPAGYPVARVLQVNRVPGRAFSEIVAAPVARTDRANSVMLVYRAQSARDRALASLEGDPGDS</sequence>
<evidence type="ECO:0000256" key="6">
    <source>
        <dbReference type="SAM" id="Coils"/>
    </source>
</evidence>
<keyword evidence="3 5" id="KW-0133">Cell shape</keyword>
<dbReference type="PIRSF" id="PIRSF038471">
    <property type="entry name" value="MreC"/>
    <property type="match status" value="1"/>
</dbReference>
<accession>A0A5Q2QCY3</accession>
<evidence type="ECO:0000256" key="2">
    <source>
        <dbReference type="ARBA" id="ARBA00013855"/>
    </source>
</evidence>
<dbReference type="RefSeq" id="WP_153714497.1">
    <property type="nucleotide sequence ID" value="NZ_CP045871.1"/>
</dbReference>
<feature type="chain" id="PRO_5024330940" description="Cell shape-determining protein MreC" evidence="7">
    <location>
        <begin position="22"/>
        <end position="275"/>
    </location>
</feature>
<dbReference type="Pfam" id="PF04085">
    <property type="entry name" value="MreC"/>
    <property type="match status" value="1"/>
</dbReference>
<feature type="domain" description="Rod shape-determining protein MreC beta-barrel core" evidence="8">
    <location>
        <begin position="108"/>
        <end position="254"/>
    </location>
</feature>
<dbReference type="NCBIfam" id="TIGR00219">
    <property type="entry name" value="mreC"/>
    <property type="match status" value="1"/>
</dbReference>
<name>A0A5Q2QCY3_9GAMM</name>
<reference evidence="9 10" key="1">
    <citation type="submission" date="2019-11" db="EMBL/GenBank/DDBJ databases">
        <authorList>
            <person name="Khan S.A."/>
            <person name="Jeon C.O."/>
            <person name="Chun B.H."/>
        </authorList>
    </citation>
    <scope>NUCLEOTIDE SEQUENCE [LARGE SCALE GENOMIC DNA]</scope>
    <source>
        <strain evidence="9 10">IMCC 1097</strain>
    </source>
</reference>
<comment type="function">
    <text evidence="5">Involved in formation and maintenance of cell shape.</text>
</comment>
<feature type="coiled-coil region" evidence="6">
    <location>
        <begin position="55"/>
        <end position="99"/>
    </location>
</feature>
<comment type="similarity">
    <text evidence="1 5">Belongs to the MreC family.</text>
</comment>
<organism evidence="9 10">
    <name type="scientific">Litorivicinus lipolyticus</name>
    <dbReference type="NCBI Taxonomy" id="418701"/>
    <lineage>
        <taxon>Bacteria</taxon>
        <taxon>Pseudomonadati</taxon>
        <taxon>Pseudomonadota</taxon>
        <taxon>Gammaproteobacteria</taxon>
        <taxon>Oceanospirillales</taxon>
        <taxon>Litorivicinaceae</taxon>
        <taxon>Litorivicinus</taxon>
    </lineage>
</organism>
<evidence type="ECO:0000256" key="4">
    <source>
        <dbReference type="ARBA" id="ARBA00032089"/>
    </source>
</evidence>
<dbReference type="InterPro" id="IPR055342">
    <property type="entry name" value="MreC_beta-barrel_core"/>
</dbReference>
<dbReference type="InterPro" id="IPR007221">
    <property type="entry name" value="MreC"/>
</dbReference>
<evidence type="ECO:0000256" key="3">
    <source>
        <dbReference type="ARBA" id="ARBA00022960"/>
    </source>
</evidence>
<dbReference type="PANTHER" id="PTHR34138">
    <property type="entry name" value="CELL SHAPE-DETERMINING PROTEIN MREC"/>
    <property type="match status" value="1"/>
</dbReference>
<dbReference type="KEGG" id="llp:GH975_10610"/>
<evidence type="ECO:0000313" key="9">
    <source>
        <dbReference type="EMBL" id="QGG80994.1"/>
    </source>
</evidence>
<dbReference type="Gene3D" id="2.40.10.340">
    <property type="entry name" value="Rod shape-determining protein MreC, domain 1"/>
    <property type="match status" value="1"/>
</dbReference>
<dbReference type="AlphaFoldDB" id="A0A5Q2QCY3"/>
<evidence type="ECO:0000256" key="5">
    <source>
        <dbReference type="PIRNR" id="PIRNR038471"/>
    </source>
</evidence>
<evidence type="ECO:0000256" key="7">
    <source>
        <dbReference type="SAM" id="SignalP"/>
    </source>
</evidence>
<gene>
    <name evidence="9" type="primary">mreC</name>
    <name evidence="9" type="ORF">GH975_10610</name>
</gene>
<dbReference type="PANTHER" id="PTHR34138:SF1">
    <property type="entry name" value="CELL SHAPE-DETERMINING PROTEIN MREC"/>
    <property type="match status" value="1"/>
</dbReference>
<dbReference type="Proteomes" id="UP000388235">
    <property type="component" value="Chromosome"/>
</dbReference>
<dbReference type="InterPro" id="IPR042175">
    <property type="entry name" value="Cell/Rod_MreC_2"/>
</dbReference>
<evidence type="ECO:0000313" key="10">
    <source>
        <dbReference type="Proteomes" id="UP000388235"/>
    </source>
</evidence>
<keyword evidence="6" id="KW-0175">Coiled coil</keyword>
<protein>
    <recommendedName>
        <fullName evidence="2 5">Cell shape-determining protein MreC</fullName>
    </recommendedName>
    <alternativeName>
        <fullName evidence="4 5">Cell shape protein MreC</fullName>
    </alternativeName>
</protein>
<dbReference type="Gene3D" id="2.40.10.350">
    <property type="entry name" value="Rod shape-determining protein MreC, domain 2"/>
    <property type="match status" value="1"/>
</dbReference>
<evidence type="ECO:0000259" key="8">
    <source>
        <dbReference type="Pfam" id="PF04085"/>
    </source>
</evidence>